<sequence>MGDGCVLYKALKIRTNFGCNDHQHHLEFRGREQANTAQKTVGLIWNMRCSYRKGLGLIIPPFCLFFHGQRGEGRS</sequence>
<gene>
    <name evidence="1" type="ORF">TCM_020702</name>
</gene>
<keyword evidence="2" id="KW-1185">Reference proteome</keyword>
<dbReference type="Gramene" id="EOY05792">
    <property type="protein sequence ID" value="EOY05792"/>
    <property type="gene ID" value="TCM_020702"/>
</dbReference>
<dbReference type="Proteomes" id="UP000026915">
    <property type="component" value="Chromosome 4"/>
</dbReference>
<accession>A0A061EN57</accession>
<dbReference type="EMBL" id="CM001882">
    <property type="protein sequence ID" value="EOY05792.1"/>
    <property type="molecule type" value="Genomic_DNA"/>
</dbReference>
<evidence type="ECO:0000313" key="1">
    <source>
        <dbReference type="EMBL" id="EOY05792.1"/>
    </source>
</evidence>
<reference evidence="1 2" key="1">
    <citation type="journal article" date="2013" name="Genome Biol.">
        <title>The genome sequence of the most widely cultivated cacao type and its use to identify candidate genes regulating pod color.</title>
        <authorList>
            <person name="Motamayor J.C."/>
            <person name="Mockaitis K."/>
            <person name="Schmutz J."/>
            <person name="Haiminen N."/>
            <person name="Iii D.L."/>
            <person name="Cornejo O."/>
            <person name="Findley S.D."/>
            <person name="Zheng P."/>
            <person name="Utro F."/>
            <person name="Royaert S."/>
            <person name="Saski C."/>
            <person name="Jenkins J."/>
            <person name="Podicheti R."/>
            <person name="Zhao M."/>
            <person name="Scheffler B.E."/>
            <person name="Stack J.C."/>
            <person name="Feltus F.A."/>
            <person name="Mustiga G.M."/>
            <person name="Amores F."/>
            <person name="Phillips W."/>
            <person name="Marelli J.P."/>
            <person name="May G.D."/>
            <person name="Shapiro H."/>
            <person name="Ma J."/>
            <person name="Bustamante C.D."/>
            <person name="Schnell R.J."/>
            <person name="Main D."/>
            <person name="Gilbert D."/>
            <person name="Parida L."/>
            <person name="Kuhn D.N."/>
        </authorList>
    </citation>
    <scope>NUCLEOTIDE SEQUENCE [LARGE SCALE GENOMIC DNA]</scope>
    <source>
        <strain evidence="2">cv. Matina 1-6</strain>
    </source>
</reference>
<dbReference type="InParanoid" id="A0A061EN57"/>
<dbReference type="AlphaFoldDB" id="A0A061EN57"/>
<proteinExistence type="predicted"/>
<name>A0A061EN57_THECC</name>
<dbReference type="HOGENOM" id="CLU_2676078_0_0_1"/>
<organism evidence="1 2">
    <name type="scientific">Theobroma cacao</name>
    <name type="common">Cacao</name>
    <name type="synonym">Cocoa</name>
    <dbReference type="NCBI Taxonomy" id="3641"/>
    <lineage>
        <taxon>Eukaryota</taxon>
        <taxon>Viridiplantae</taxon>
        <taxon>Streptophyta</taxon>
        <taxon>Embryophyta</taxon>
        <taxon>Tracheophyta</taxon>
        <taxon>Spermatophyta</taxon>
        <taxon>Magnoliopsida</taxon>
        <taxon>eudicotyledons</taxon>
        <taxon>Gunneridae</taxon>
        <taxon>Pentapetalae</taxon>
        <taxon>rosids</taxon>
        <taxon>malvids</taxon>
        <taxon>Malvales</taxon>
        <taxon>Malvaceae</taxon>
        <taxon>Byttnerioideae</taxon>
        <taxon>Theobroma</taxon>
    </lineage>
</organism>
<protein>
    <submittedName>
        <fullName evidence="1">Uncharacterized protein</fullName>
    </submittedName>
</protein>
<evidence type="ECO:0000313" key="2">
    <source>
        <dbReference type="Proteomes" id="UP000026915"/>
    </source>
</evidence>